<reference evidence="3" key="1">
    <citation type="journal article" date="2011" name="PLoS Genet.">
        <title>Genomic analysis of the necrotrophic fungal pathogens Sclerotinia sclerotiorum and Botrytis cinerea.</title>
        <authorList>
            <person name="Amselem J."/>
            <person name="Cuomo C.A."/>
            <person name="van Kan J.A."/>
            <person name="Viaud M."/>
            <person name="Benito E.P."/>
            <person name="Couloux A."/>
            <person name="Coutinho P.M."/>
            <person name="de Vries R.P."/>
            <person name="Dyer P.S."/>
            <person name="Fillinger S."/>
            <person name="Fournier E."/>
            <person name="Gout L."/>
            <person name="Hahn M."/>
            <person name="Kohn L."/>
            <person name="Lapalu N."/>
            <person name="Plummer K.M."/>
            <person name="Pradier J.M."/>
            <person name="Quevillon E."/>
            <person name="Sharon A."/>
            <person name="Simon A."/>
            <person name="ten Have A."/>
            <person name="Tudzynski B."/>
            <person name="Tudzynski P."/>
            <person name="Wincker P."/>
            <person name="Andrew M."/>
            <person name="Anthouard V."/>
            <person name="Beever R.E."/>
            <person name="Beffa R."/>
            <person name="Benoit I."/>
            <person name="Bouzid O."/>
            <person name="Brault B."/>
            <person name="Chen Z."/>
            <person name="Choquer M."/>
            <person name="Collemare J."/>
            <person name="Cotton P."/>
            <person name="Danchin E.G."/>
            <person name="Da Silva C."/>
            <person name="Gautier A."/>
            <person name="Giraud C."/>
            <person name="Giraud T."/>
            <person name="Gonzalez C."/>
            <person name="Grossetete S."/>
            <person name="Guldener U."/>
            <person name="Henrissat B."/>
            <person name="Howlett B.J."/>
            <person name="Kodira C."/>
            <person name="Kretschmer M."/>
            <person name="Lappartient A."/>
            <person name="Leroch M."/>
            <person name="Levis C."/>
            <person name="Mauceli E."/>
            <person name="Neuveglise C."/>
            <person name="Oeser B."/>
            <person name="Pearson M."/>
            <person name="Poulain J."/>
            <person name="Poussereau N."/>
            <person name="Quesneville H."/>
            <person name="Rascle C."/>
            <person name="Schumacher J."/>
            <person name="Segurens B."/>
            <person name="Sexton A."/>
            <person name="Silva E."/>
            <person name="Sirven C."/>
            <person name="Soanes D.M."/>
            <person name="Talbot N.J."/>
            <person name="Templeton M."/>
            <person name="Yandava C."/>
            <person name="Yarden O."/>
            <person name="Zeng Q."/>
            <person name="Rollins J.A."/>
            <person name="Lebrun M.H."/>
            <person name="Dickman M."/>
        </authorList>
    </citation>
    <scope>NUCLEOTIDE SEQUENCE [LARGE SCALE GENOMIC DNA]</scope>
    <source>
        <strain evidence="3">T4</strain>
    </source>
</reference>
<gene>
    <name evidence="2" type="ORF">BofuT4_P026770.1</name>
</gene>
<dbReference type="HOGENOM" id="CLU_2305647_0_0_1"/>
<name>G2YAQ2_BOTF4</name>
<sequence length="100" mass="11825">MISLRRTYEDPSNREMVRPANGCHAGVGEFPEKSRTGFDQGSRAKGQRRRRDKVEMKRGKRPEMREASPQNFDVGNESYRENDLKQDEDTRERRAFYQNE</sequence>
<proteinExistence type="predicted"/>
<dbReference type="Proteomes" id="UP000008177">
    <property type="component" value="Unplaced contigs"/>
</dbReference>
<dbReference type="InParanoid" id="G2YAQ2"/>
<dbReference type="EMBL" id="FQ790307">
    <property type="protein sequence ID" value="CCD34293.1"/>
    <property type="molecule type" value="Genomic_DNA"/>
</dbReference>
<evidence type="ECO:0000313" key="2">
    <source>
        <dbReference type="EMBL" id="CCD34293.1"/>
    </source>
</evidence>
<dbReference type="AlphaFoldDB" id="G2YAQ2"/>
<feature type="compositionally biased region" description="Basic and acidic residues" evidence="1">
    <location>
        <begin position="52"/>
        <end position="66"/>
    </location>
</feature>
<evidence type="ECO:0000313" key="3">
    <source>
        <dbReference type="Proteomes" id="UP000008177"/>
    </source>
</evidence>
<protein>
    <submittedName>
        <fullName evidence="2">Uncharacterized protein</fullName>
    </submittedName>
</protein>
<evidence type="ECO:0000256" key="1">
    <source>
        <dbReference type="SAM" id="MobiDB-lite"/>
    </source>
</evidence>
<accession>G2YAQ2</accession>
<organism evidence="2 3">
    <name type="scientific">Botryotinia fuckeliana (strain T4)</name>
    <name type="common">Noble rot fungus</name>
    <name type="synonym">Botrytis cinerea</name>
    <dbReference type="NCBI Taxonomy" id="999810"/>
    <lineage>
        <taxon>Eukaryota</taxon>
        <taxon>Fungi</taxon>
        <taxon>Dikarya</taxon>
        <taxon>Ascomycota</taxon>
        <taxon>Pezizomycotina</taxon>
        <taxon>Leotiomycetes</taxon>
        <taxon>Helotiales</taxon>
        <taxon>Sclerotiniaceae</taxon>
        <taxon>Botrytis</taxon>
    </lineage>
</organism>
<feature type="region of interest" description="Disordered" evidence="1">
    <location>
        <begin position="1"/>
        <end position="100"/>
    </location>
</feature>
<feature type="compositionally biased region" description="Basic and acidic residues" evidence="1">
    <location>
        <begin position="78"/>
        <end position="100"/>
    </location>
</feature>
<feature type="compositionally biased region" description="Basic and acidic residues" evidence="1">
    <location>
        <begin position="1"/>
        <end position="17"/>
    </location>
</feature>